<protein>
    <submittedName>
        <fullName evidence="1">Uncharacterized protein</fullName>
    </submittedName>
</protein>
<accession>A0ACC3C181</accession>
<proteinExistence type="predicted"/>
<reference evidence="1" key="1">
    <citation type="submission" date="2019-11" db="EMBL/GenBank/DDBJ databases">
        <title>Nori genome reveals adaptations in red seaweeds to the harsh intertidal environment.</title>
        <authorList>
            <person name="Wang D."/>
            <person name="Mao Y."/>
        </authorList>
    </citation>
    <scope>NUCLEOTIDE SEQUENCE</scope>
    <source>
        <tissue evidence="1">Gametophyte</tissue>
    </source>
</reference>
<organism evidence="1 2">
    <name type="scientific">Pyropia yezoensis</name>
    <name type="common">Susabi-nori</name>
    <name type="synonym">Porphyra yezoensis</name>
    <dbReference type="NCBI Taxonomy" id="2788"/>
    <lineage>
        <taxon>Eukaryota</taxon>
        <taxon>Rhodophyta</taxon>
        <taxon>Bangiophyceae</taxon>
        <taxon>Bangiales</taxon>
        <taxon>Bangiaceae</taxon>
        <taxon>Pyropia</taxon>
    </lineage>
</organism>
<comment type="caution">
    <text evidence="1">The sequence shown here is derived from an EMBL/GenBank/DDBJ whole genome shotgun (WGS) entry which is preliminary data.</text>
</comment>
<name>A0ACC3C181_PYRYE</name>
<gene>
    <name evidence="1" type="ORF">I4F81_006465</name>
</gene>
<sequence>MGRGDIEDMWEWLCEPARARSFNAMHRVAIRDRRIPRDVAMSEPLAVAMRGQLPAIGASARRAGSDSGQSDDGGAVDDPNIDDHTLLMQTIRITLEHGKALHADGRHHAAAAEFTDAIEALREVADPPPASTAGLLATFHGFRACTLWDLAVAGRPARDEEDGEDEEDDEDAAAEADADASATVALALADAREALAAQATVGLDEAKAGRLTTLVDAAKQRQPERAGPPGGPPAAATVAPAGGGSGPPATVPWRGPLVDDDEEPRFDYTLLRALDELLLERGVDSGRRGRPASSQGGGRDAVDGRASESGPAPPLRQRRGGGGVAGAADASAAAEAHLDHGDVLCVMGAAIAEGGVTHPSSVADRRCPCCFAKWAADLAATPVAVLPCSHAICGPCFHRWHARCMLCRLPVTGEPSPAVGGGRYRPRHDPIPPAVWAFARAAVLQAAGLSALIGRLPLSACESRAVVVTLLVEPRFDTTAAEGRLFELVMAARPPAATGGRRSPADTDAGAARIDALFTTARAPAVAAAADLAAAEAALSRPLAGASAWARREAVVAVADLRRRLSAARRAGADALYAAVNAGGAAAGGAGGGGIVLDFHGLTAA</sequence>
<evidence type="ECO:0000313" key="2">
    <source>
        <dbReference type="Proteomes" id="UP000798662"/>
    </source>
</evidence>
<dbReference type="EMBL" id="CM020619">
    <property type="protein sequence ID" value="KAK1863912.1"/>
    <property type="molecule type" value="Genomic_DNA"/>
</dbReference>
<evidence type="ECO:0000313" key="1">
    <source>
        <dbReference type="EMBL" id="KAK1863912.1"/>
    </source>
</evidence>
<keyword evidence="2" id="KW-1185">Reference proteome</keyword>
<dbReference type="Proteomes" id="UP000798662">
    <property type="component" value="Chromosome 2"/>
</dbReference>